<comment type="caution">
    <text evidence="7">The sequence shown here is derived from an EMBL/GenBank/DDBJ whole genome shotgun (WGS) entry which is preliminary data.</text>
</comment>
<evidence type="ECO:0000313" key="8">
    <source>
        <dbReference type="Proteomes" id="UP000034182"/>
    </source>
</evidence>
<dbReference type="AlphaFoldDB" id="A0A0G2EED0"/>
<dbReference type="CDD" id="cd13182">
    <property type="entry name" value="EVH1-like_Dcp1"/>
    <property type="match status" value="1"/>
</dbReference>
<dbReference type="InterPro" id="IPR010334">
    <property type="entry name" value="Dcp1"/>
</dbReference>
<reference evidence="7 8" key="2">
    <citation type="submission" date="2015-05" db="EMBL/GenBank/DDBJ databases">
        <title>Distinctive expansion of gene families associated with plant cell wall degradation and secondary metabolism in the genomes of grapevine trunk pathogens.</title>
        <authorList>
            <person name="Lawrence D.P."/>
            <person name="Travadon R."/>
            <person name="Rolshausen P.E."/>
            <person name="Baumgartner K."/>
        </authorList>
    </citation>
    <scope>NUCLEOTIDE SEQUENCE [LARGE SCALE GENOMIC DNA]</scope>
    <source>
        <strain evidence="7">DS831</strain>
    </source>
</reference>
<feature type="compositionally biased region" description="Polar residues" evidence="5">
    <location>
        <begin position="300"/>
        <end position="309"/>
    </location>
</feature>
<evidence type="ECO:0000256" key="3">
    <source>
        <dbReference type="ARBA" id="ARBA00022490"/>
    </source>
</evidence>
<evidence type="ECO:0000313" key="6">
    <source>
        <dbReference type="EMBL" id="KAL0262150.1"/>
    </source>
</evidence>
<proteinExistence type="inferred from homology"/>
<dbReference type="GO" id="GO:0008047">
    <property type="term" value="F:enzyme activator activity"/>
    <property type="evidence" value="ECO:0007669"/>
    <property type="project" value="InterPro"/>
</dbReference>
<gene>
    <name evidence="6" type="ORF">SLS55_003589</name>
    <name evidence="7" type="ORF">UCDDS831_g04683</name>
</gene>
<feature type="region of interest" description="Disordered" evidence="5">
    <location>
        <begin position="1"/>
        <end position="33"/>
    </location>
</feature>
<dbReference type="Proteomes" id="UP000034182">
    <property type="component" value="Unassembled WGS sequence"/>
</dbReference>
<evidence type="ECO:0000256" key="1">
    <source>
        <dbReference type="ARBA" id="ARBA00004496"/>
    </source>
</evidence>
<dbReference type="SUPFAM" id="SSF50729">
    <property type="entry name" value="PH domain-like"/>
    <property type="match status" value="1"/>
</dbReference>
<dbReference type="EMBL" id="LAQI01000099">
    <property type="protein sequence ID" value="KKY20636.1"/>
    <property type="molecule type" value="Genomic_DNA"/>
</dbReference>
<dbReference type="GO" id="GO:0031087">
    <property type="term" value="P:deadenylation-independent decapping of nuclear-transcribed mRNA"/>
    <property type="evidence" value="ECO:0007669"/>
    <property type="project" value="TreeGrafter"/>
</dbReference>
<evidence type="ECO:0000256" key="2">
    <source>
        <dbReference type="ARBA" id="ARBA00008778"/>
    </source>
</evidence>
<organism evidence="7 8">
    <name type="scientific">Diplodia seriata</name>
    <dbReference type="NCBI Taxonomy" id="420778"/>
    <lineage>
        <taxon>Eukaryota</taxon>
        <taxon>Fungi</taxon>
        <taxon>Dikarya</taxon>
        <taxon>Ascomycota</taxon>
        <taxon>Pezizomycotina</taxon>
        <taxon>Dothideomycetes</taxon>
        <taxon>Dothideomycetes incertae sedis</taxon>
        <taxon>Botryosphaeriales</taxon>
        <taxon>Botryosphaeriaceae</taxon>
        <taxon>Diplodia</taxon>
    </lineage>
</organism>
<name>A0A0G2EED0_9PEZI</name>
<dbReference type="InterPro" id="IPR011993">
    <property type="entry name" value="PH-like_dom_sf"/>
</dbReference>
<evidence type="ECO:0000313" key="9">
    <source>
        <dbReference type="Proteomes" id="UP001430584"/>
    </source>
</evidence>
<dbReference type="GO" id="GO:0000932">
    <property type="term" value="C:P-body"/>
    <property type="evidence" value="ECO:0007669"/>
    <property type="project" value="TreeGrafter"/>
</dbReference>
<evidence type="ECO:0000256" key="5">
    <source>
        <dbReference type="SAM" id="MobiDB-lite"/>
    </source>
</evidence>
<dbReference type="RefSeq" id="XP_066635179.1">
    <property type="nucleotide sequence ID" value="XM_066775060.1"/>
</dbReference>
<dbReference type="GO" id="GO:0000290">
    <property type="term" value="P:deadenylation-dependent decapping of nuclear-transcribed mRNA"/>
    <property type="evidence" value="ECO:0007669"/>
    <property type="project" value="InterPro"/>
</dbReference>
<dbReference type="EMBL" id="JAJVCZ030000003">
    <property type="protein sequence ID" value="KAL0262150.1"/>
    <property type="molecule type" value="Genomic_DNA"/>
</dbReference>
<keyword evidence="3" id="KW-0963">Cytoplasm</keyword>
<sequence length="407" mass="45271">MAPKNRSRAPAAVSDYETDYPSQNSLANLAPPPHRTNDELNLAVLRRHYPDLISIVSIASFCVVYGFSPETQAWEKYGVDGTLFINQLMPSDEGAARFSVIVFNRRSMEKFSVELKSADDVELTDDYVILQSQHEDGSLQIFGLWIFTEPHPSSTARAREINAEIIKQCAALVDNSRKTIEAMNNESSDEPDEPESVPMGRQLSLRELFGKQREADAGFSIHHHETPHVPAASTLPTIPSHPRPQAQAAQPAQQSVAPLGNAATPRFTNTPDTDFFLSAPKVTPTPQTQGQRKPKGHPIRQQQPTEASPVATQYSANYADMNRTEFFDNFNKTRAEGWTVVNTPFGSFSVDNYIQAQDAFLNYKANLQADKVEGENRKVTFESTFTPTVRGRKMISKKVVSKSVTKL</sequence>
<reference evidence="6 9" key="3">
    <citation type="submission" date="2024-02" db="EMBL/GenBank/DDBJ databases">
        <title>De novo assembly and annotation of 12 fungi associated with fruit tree decline syndrome in Ontario, Canada.</title>
        <authorList>
            <person name="Sulman M."/>
            <person name="Ellouze W."/>
            <person name="Ilyukhin E."/>
        </authorList>
    </citation>
    <scope>NUCLEOTIDE SEQUENCE [LARGE SCALE GENOMIC DNA]</scope>
    <source>
        <strain evidence="6 9">FDS-637</strain>
    </source>
</reference>
<dbReference type="PANTHER" id="PTHR16290:SF0">
    <property type="entry name" value="DECAPPING PROTEIN 1, ISOFORM A"/>
    <property type="match status" value="1"/>
</dbReference>
<comment type="similarity">
    <text evidence="2">Belongs to the DCP1 family.</text>
</comment>
<feature type="region of interest" description="Disordered" evidence="5">
    <location>
        <begin position="227"/>
        <end position="309"/>
    </location>
</feature>
<accession>A0A0G2EED0</accession>
<dbReference type="Pfam" id="PF06058">
    <property type="entry name" value="DCP1"/>
    <property type="match status" value="1"/>
</dbReference>
<dbReference type="GO" id="GO:0006397">
    <property type="term" value="P:mRNA processing"/>
    <property type="evidence" value="ECO:0007669"/>
    <property type="project" value="UniProtKB-KW"/>
</dbReference>
<evidence type="ECO:0000313" key="7">
    <source>
        <dbReference type="EMBL" id="KKY20636.1"/>
    </source>
</evidence>
<feature type="compositionally biased region" description="Low complexity" evidence="5">
    <location>
        <begin position="243"/>
        <end position="258"/>
    </location>
</feature>
<dbReference type="Proteomes" id="UP001430584">
    <property type="component" value="Unassembled WGS sequence"/>
</dbReference>
<keyword evidence="4" id="KW-0507">mRNA processing</keyword>
<dbReference type="GO" id="GO:0003729">
    <property type="term" value="F:mRNA binding"/>
    <property type="evidence" value="ECO:0007669"/>
    <property type="project" value="TreeGrafter"/>
</dbReference>
<comment type="subcellular location">
    <subcellularLocation>
        <location evidence="1">Cytoplasm</location>
    </subcellularLocation>
</comment>
<reference evidence="7 8" key="1">
    <citation type="submission" date="2015-03" db="EMBL/GenBank/DDBJ databases">
        <authorList>
            <person name="Morales-Cruz A."/>
            <person name="Amrine K.C."/>
            <person name="Cantu D."/>
        </authorList>
    </citation>
    <scope>NUCLEOTIDE SEQUENCE [LARGE SCALE GENOMIC DNA]</scope>
    <source>
        <strain evidence="7">DS831</strain>
    </source>
</reference>
<dbReference type="PANTHER" id="PTHR16290">
    <property type="entry name" value="TRANSCRIPTION FACTOR SMIF DECAPPING ENZYME DCP1"/>
    <property type="match status" value="1"/>
</dbReference>
<dbReference type="GeneID" id="92007674"/>
<protein>
    <submittedName>
        <fullName evidence="7">Putative decapping enzyme dcp1</fullName>
    </submittedName>
</protein>
<dbReference type="Gene3D" id="2.30.29.30">
    <property type="entry name" value="Pleckstrin-homology domain (PH domain)/Phosphotyrosine-binding domain (PTB)"/>
    <property type="match status" value="1"/>
</dbReference>
<evidence type="ECO:0000256" key="4">
    <source>
        <dbReference type="ARBA" id="ARBA00022664"/>
    </source>
</evidence>
<keyword evidence="9" id="KW-1185">Reference proteome</keyword>